<name>A0A7S1VN19_9EUKA</name>
<proteinExistence type="predicted"/>
<evidence type="ECO:0008006" key="2">
    <source>
        <dbReference type="Google" id="ProtNLM"/>
    </source>
</evidence>
<dbReference type="EMBL" id="HBGL01012205">
    <property type="protein sequence ID" value="CAD9303627.1"/>
    <property type="molecule type" value="Transcribed_RNA"/>
</dbReference>
<sequence length="459" mass="50241">MMLLLLILPMLSLSQPVVHYCHDTIHFEGTNEFDMVPLCAHSCTVIPSAGRHCTVTIDATFANGTTLADATMQVNLVHLYGSAYEMGMAAGKLQPNAVRSFYRETWSYLQSQVTSIEFLRSLPTWLADAIADLGLDAALDATYAASRYYTASHFYEEMQGLADASGVEYMEIVRLHMLAGLTQGKCSMFGAWGDATADGNTVQLRALDWDMNGPFRNYPQLTVYHPTEGNAFLTVGFTGFVGGLTGLSSALLGISEIGVSFPDATFGSESRLGLPFIYLLRDILQFDTTLDDALDRMRTVRRTCDLILGVGNASTFRGVEYSYATLDVFDDTNMRPKNDTWHPPIDNVVYWGMDWLCPAYSSMLATGLSHYHGKITGETAARYISAPQHSGTNHVALYNLGSREVWISFGAPTSVGGPPNAYARPYLYIADVAAELFNVSPPTSDLDTSMPTSPCTNKQ</sequence>
<protein>
    <recommendedName>
        <fullName evidence="2">Phospholipase B-like</fullName>
    </recommendedName>
</protein>
<reference evidence="1" key="1">
    <citation type="submission" date="2021-01" db="EMBL/GenBank/DDBJ databases">
        <authorList>
            <person name="Corre E."/>
            <person name="Pelletier E."/>
            <person name="Niang G."/>
            <person name="Scheremetjew M."/>
            <person name="Finn R."/>
            <person name="Kale V."/>
            <person name="Holt S."/>
            <person name="Cochrane G."/>
            <person name="Meng A."/>
            <person name="Brown T."/>
            <person name="Cohen L."/>
        </authorList>
    </citation>
    <scope>NUCLEOTIDE SEQUENCE</scope>
    <source>
        <strain evidence="1">ATCC 50979</strain>
    </source>
</reference>
<dbReference type="NCBIfam" id="NF040521">
    <property type="entry name" value="C45_proenzyme"/>
    <property type="match status" value="1"/>
</dbReference>
<dbReference type="InterPro" id="IPR047803">
    <property type="entry name" value="DCD1A/B-like"/>
</dbReference>
<dbReference type="AlphaFoldDB" id="A0A7S1VN19"/>
<dbReference type="PANTHER" id="PTHR35190">
    <property type="entry name" value="PROTEIN DCD1B"/>
    <property type="match status" value="1"/>
</dbReference>
<dbReference type="PANTHER" id="PTHR35190:SF2">
    <property type="entry name" value="PROTEIN DCD1B"/>
    <property type="match status" value="1"/>
</dbReference>
<accession>A0A7S1VN19</accession>
<organism evidence="1">
    <name type="scientific">Sexangularia sp. CB-2014</name>
    <dbReference type="NCBI Taxonomy" id="1486929"/>
    <lineage>
        <taxon>Eukaryota</taxon>
        <taxon>Amoebozoa</taxon>
        <taxon>Tubulinea</taxon>
        <taxon>Elardia</taxon>
        <taxon>Arcellinida</taxon>
        <taxon>Arcellinida incertae sedis</taxon>
        <taxon>Sexangularia</taxon>
    </lineage>
</organism>
<dbReference type="Gene3D" id="3.60.60.10">
    <property type="entry name" value="Penicillin V Acylase, Chain A"/>
    <property type="match status" value="1"/>
</dbReference>
<evidence type="ECO:0000313" key="1">
    <source>
        <dbReference type="EMBL" id="CAD9303627.1"/>
    </source>
</evidence>
<gene>
    <name evidence="1" type="ORF">SSP0437_LOCUS9536</name>
</gene>
<dbReference type="InterPro" id="IPR047794">
    <property type="entry name" value="C45_proenzyme-like"/>
</dbReference>